<keyword evidence="2" id="KW-0812">Transmembrane</keyword>
<evidence type="ECO:0000313" key="4">
    <source>
        <dbReference type="Proteomes" id="UP000384354"/>
    </source>
</evidence>
<evidence type="ECO:0000256" key="1">
    <source>
        <dbReference type="SAM" id="MobiDB-lite"/>
    </source>
</evidence>
<proteinExistence type="predicted"/>
<dbReference type="AlphaFoldDB" id="A0A5E4WI87"/>
<sequence length="393" mass="41784">MKLAPPSYLSLGFDTAFGGRVAKPLSPTPGSEWKQVGVRQHAPAPGSASSATAGADTLPTIETLRADIVANLAAIKRDWDAAAQAVSPAAVRGKLSGEYDAIARLSETISTHAASDILGIDALIDQFEKAIVKIGKARDLSFTSLISSKRVDAQQSISDTAQLTPKAKAAFDALRHLKAALDTMVGTTSARRVLEDQQRALENAEMTPAALRQAKAELYAAFVVTGDLLSKSEPLINHYLTEAQAAIPGEKRRWKTRILILVSFLVITVSLGVASAVLPGLLPAIVGLALGLKLASTAAGVLTACNGIFNVFGYARNRGWGKLSNEITAIKNLNDAVNRGLEARHSAHQSGATTETQARLNELRHDIARTTRNQSVLNENLEHLDHTLGNTRL</sequence>
<feature type="region of interest" description="Disordered" evidence="1">
    <location>
        <begin position="24"/>
        <end position="54"/>
    </location>
</feature>
<feature type="transmembrane region" description="Helical" evidence="2">
    <location>
        <begin position="294"/>
        <end position="315"/>
    </location>
</feature>
<feature type="transmembrane region" description="Helical" evidence="2">
    <location>
        <begin position="258"/>
        <end position="282"/>
    </location>
</feature>
<gene>
    <name evidence="3" type="ORF">PCE31106_03275</name>
</gene>
<dbReference type="OrthoDB" id="8938493at2"/>
<dbReference type="EMBL" id="CABPSL010000013">
    <property type="protein sequence ID" value="VVE23843.1"/>
    <property type="molecule type" value="Genomic_DNA"/>
</dbReference>
<accession>A0A5E4WI87</accession>
<evidence type="ECO:0000313" key="3">
    <source>
        <dbReference type="EMBL" id="VVE23843.1"/>
    </source>
</evidence>
<keyword evidence="2" id="KW-1133">Transmembrane helix</keyword>
<name>A0A5E4WI87_9BURK</name>
<protein>
    <submittedName>
        <fullName evidence="3">Uncharacterized protein</fullName>
    </submittedName>
</protein>
<dbReference type="Proteomes" id="UP000384354">
    <property type="component" value="Unassembled WGS sequence"/>
</dbReference>
<dbReference type="RefSeq" id="WP_150563999.1">
    <property type="nucleotide sequence ID" value="NZ_CABPSL010000013.1"/>
</dbReference>
<reference evidence="3 4" key="1">
    <citation type="submission" date="2019-08" db="EMBL/GenBank/DDBJ databases">
        <authorList>
            <person name="Peeters C."/>
        </authorList>
    </citation>
    <scope>NUCLEOTIDE SEQUENCE [LARGE SCALE GENOMIC DNA]</scope>
    <source>
        <strain evidence="3 4">LMG 31106</strain>
    </source>
</reference>
<keyword evidence="2" id="KW-0472">Membrane</keyword>
<evidence type="ECO:0000256" key="2">
    <source>
        <dbReference type="SAM" id="Phobius"/>
    </source>
</evidence>
<organism evidence="3 4">
    <name type="scientific">Pandoraea cepalis</name>
    <dbReference type="NCBI Taxonomy" id="2508294"/>
    <lineage>
        <taxon>Bacteria</taxon>
        <taxon>Pseudomonadati</taxon>
        <taxon>Pseudomonadota</taxon>
        <taxon>Betaproteobacteria</taxon>
        <taxon>Burkholderiales</taxon>
        <taxon>Burkholderiaceae</taxon>
        <taxon>Pandoraea</taxon>
    </lineage>
</organism>
<feature type="compositionally biased region" description="Low complexity" evidence="1">
    <location>
        <begin position="42"/>
        <end position="54"/>
    </location>
</feature>